<feature type="region of interest" description="Disordered" evidence="1">
    <location>
        <begin position="1"/>
        <end position="35"/>
    </location>
</feature>
<accession>A0ABQ2A1N9</accession>
<protein>
    <submittedName>
        <fullName evidence="2">Uncharacterized protein</fullName>
    </submittedName>
</protein>
<evidence type="ECO:0000256" key="1">
    <source>
        <dbReference type="SAM" id="MobiDB-lite"/>
    </source>
</evidence>
<sequence>MFVVQESRAPVLRHNSPASSHFPPRNANQSKGWDAKSGIYGERPLVKIVRPPRMAGSFVAVFLCLAEFELEYGFRFMAYF</sequence>
<keyword evidence="3" id="KW-1185">Reference proteome</keyword>
<gene>
    <name evidence="2" type="ORF">GCM10007362_33830</name>
</gene>
<dbReference type="EMBL" id="BMDD01000004">
    <property type="protein sequence ID" value="GGH82468.1"/>
    <property type="molecule type" value="Genomic_DNA"/>
</dbReference>
<evidence type="ECO:0000313" key="3">
    <source>
        <dbReference type="Proteomes" id="UP000605427"/>
    </source>
</evidence>
<reference evidence="3" key="1">
    <citation type="journal article" date="2019" name="Int. J. Syst. Evol. Microbiol.">
        <title>The Global Catalogue of Microorganisms (GCM) 10K type strain sequencing project: providing services to taxonomists for standard genome sequencing and annotation.</title>
        <authorList>
            <consortium name="The Broad Institute Genomics Platform"/>
            <consortium name="The Broad Institute Genome Sequencing Center for Infectious Disease"/>
            <person name="Wu L."/>
            <person name="Ma J."/>
        </authorList>
    </citation>
    <scope>NUCLEOTIDE SEQUENCE [LARGE SCALE GENOMIC DNA]</scope>
    <source>
        <strain evidence="3">CCM 8702</strain>
    </source>
</reference>
<name>A0ABQ2A1N9_9BACL</name>
<organism evidence="2 3">
    <name type="scientific">Saccharibacillus endophyticus</name>
    <dbReference type="NCBI Taxonomy" id="2060666"/>
    <lineage>
        <taxon>Bacteria</taxon>
        <taxon>Bacillati</taxon>
        <taxon>Bacillota</taxon>
        <taxon>Bacilli</taxon>
        <taxon>Bacillales</taxon>
        <taxon>Paenibacillaceae</taxon>
        <taxon>Saccharibacillus</taxon>
    </lineage>
</organism>
<evidence type="ECO:0000313" key="2">
    <source>
        <dbReference type="EMBL" id="GGH82468.1"/>
    </source>
</evidence>
<comment type="caution">
    <text evidence="2">The sequence shown here is derived from an EMBL/GenBank/DDBJ whole genome shotgun (WGS) entry which is preliminary data.</text>
</comment>
<dbReference type="Proteomes" id="UP000605427">
    <property type="component" value="Unassembled WGS sequence"/>
</dbReference>
<proteinExistence type="predicted"/>